<accession>A0ACC2AAG3</accession>
<comment type="caution">
    <text evidence="1">The sequence shown here is derived from an EMBL/GenBank/DDBJ whole genome shotgun (WGS) entry which is preliminary data.</text>
</comment>
<gene>
    <name evidence="1" type="ORF">O6H91_23G050000</name>
</gene>
<evidence type="ECO:0000313" key="2">
    <source>
        <dbReference type="Proteomes" id="UP001162992"/>
    </source>
</evidence>
<name>A0ACC2AAG3_DIPCM</name>
<protein>
    <submittedName>
        <fullName evidence="1">Uncharacterized protein</fullName>
    </submittedName>
</protein>
<sequence>MLLRSSSTPILSSLIMPKEIDSEVHSVSQIPVSKCAFLVSQWLPTPLVSPISELVNRDDVPLLEGGEWDFERELVPWPSIRKVLSESDLQNIDGLTNREDDLNLYTDGENLSSHQRQWSRRMSLRRHSSLPSNMSAAWQGKLRSDSCSSFRDDLQLPLPELKELDCTGEDVIEEGESTTDDPVRENHSNVGGVIIEEGDGRLASRNSVTDCSNAKCSAEGNESPRSVLERESGALDSPVQSNVVSDRWGGSHAEQTSTSGREGEAAVFLIDGERYTSISKAANGATAACNSRGCRPLNTSETLGPMFIAGGLGVGVVGGLNSGRVGDFANESGQGEEDYIKLLEVNPGHPLLLRNYARHLFEVRRDYAKAEEYFERAILAGPGDGEVLSQYAKLIWQVYRDEARAGSYFEQAVQSAPDDCYVLAAYASYLWESEDTEQDIEPLQNSAPGIGSLLEFAGLTS</sequence>
<organism evidence="1 2">
    <name type="scientific">Diphasiastrum complanatum</name>
    <name type="common">Issler's clubmoss</name>
    <name type="synonym">Lycopodium complanatum</name>
    <dbReference type="NCBI Taxonomy" id="34168"/>
    <lineage>
        <taxon>Eukaryota</taxon>
        <taxon>Viridiplantae</taxon>
        <taxon>Streptophyta</taxon>
        <taxon>Embryophyta</taxon>
        <taxon>Tracheophyta</taxon>
        <taxon>Lycopodiopsida</taxon>
        <taxon>Lycopodiales</taxon>
        <taxon>Lycopodiaceae</taxon>
        <taxon>Lycopodioideae</taxon>
        <taxon>Diphasiastrum</taxon>
    </lineage>
</organism>
<keyword evidence="2" id="KW-1185">Reference proteome</keyword>
<evidence type="ECO:0000313" key="1">
    <source>
        <dbReference type="EMBL" id="KAJ7514564.1"/>
    </source>
</evidence>
<reference evidence="2" key="1">
    <citation type="journal article" date="2024" name="Proc. Natl. Acad. Sci. U.S.A.">
        <title>Extraordinary preservation of gene collinearity over three hundred million years revealed in homosporous lycophytes.</title>
        <authorList>
            <person name="Li C."/>
            <person name="Wickell D."/>
            <person name="Kuo L.Y."/>
            <person name="Chen X."/>
            <person name="Nie B."/>
            <person name="Liao X."/>
            <person name="Peng D."/>
            <person name="Ji J."/>
            <person name="Jenkins J."/>
            <person name="Williams M."/>
            <person name="Shu S."/>
            <person name="Plott C."/>
            <person name="Barry K."/>
            <person name="Rajasekar S."/>
            <person name="Grimwood J."/>
            <person name="Han X."/>
            <person name="Sun S."/>
            <person name="Hou Z."/>
            <person name="He W."/>
            <person name="Dai G."/>
            <person name="Sun C."/>
            <person name="Schmutz J."/>
            <person name="Leebens-Mack J.H."/>
            <person name="Li F.W."/>
            <person name="Wang L."/>
        </authorList>
    </citation>
    <scope>NUCLEOTIDE SEQUENCE [LARGE SCALE GENOMIC DNA]</scope>
    <source>
        <strain evidence="2">cv. PW_Plant_1</strain>
    </source>
</reference>
<dbReference type="EMBL" id="CM055114">
    <property type="protein sequence ID" value="KAJ7514564.1"/>
    <property type="molecule type" value="Genomic_DNA"/>
</dbReference>
<dbReference type="Proteomes" id="UP001162992">
    <property type="component" value="Chromosome 23"/>
</dbReference>
<proteinExistence type="predicted"/>